<dbReference type="HOGENOM" id="CLU_076364_2_0_0"/>
<dbReference type="InterPro" id="IPR013785">
    <property type="entry name" value="Aldolase_TIM"/>
</dbReference>
<evidence type="ECO:0000256" key="3">
    <source>
        <dbReference type="ARBA" id="ARBA00012572"/>
    </source>
</evidence>
<dbReference type="GO" id="GO:0000162">
    <property type="term" value="P:L-tryptophan biosynthetic process"/>
    <property type="evidence" value="ECO:0007669"/>
    <property type="project" value="UniProtKB-UniRule"/>
</dbReference>
<dbReference type="Proteomes" id="UP000027982">
    <property type="component" value="Chromosome"/>
</dbReference>
<keyword evidence="7 9" id="KW-0057">Aromatic amino acid biosynthesis</keyword>
<dbReference type="KEGG" id="fgi:OP10G_4674"/>
<dbReference type="Pfam" id="PF00697">
    <property type="entry name" value="PRAI"/>
    <property type="match status" value="1"/>
</dbReference>
<comment type="similarity">
    <text evidence="9">Belongs to the TrpF family.</text>
</comment>
<keyword evidence="12" id="KW-1185">Reference proteome</keyword>
<keyword evidence="8 9" id="KW-0413">Isomerase</keyword>
<name>A0A068NXK9_FIMGI</name>
<feature type="domain" description="N-(5'phosphoribosyl) anthranilate isomerase (PRAI)" evidence="10">
    <location>
        <begin position="4"/>
        <end position="194"/>
    </location>
</feature>
<evidence type="ECO:0000313" key="12">
    <source>
        <dbReference type="Proteomes" id="UP000027982"/>
    </source>
</evidence>
<evidence type="ECO:0000256" key="4">
    <source>
        <dbReference type="ARBA" id="ARBA00022272"/>
    </source>
</evidence>
<evidence type="ECO:0000256" key="9">
    <source>
        <dbReference type="HAMAP-Rule" id="MF_00135"/>
    </source>
</evidence>
<keyword evidence="5 9" id="KW-0028">Amino-acid biosynthesis</keyword>
<dbReference type="Gene3D" id="3.20.20.70">
    <property type="entry name" value="Aldolase class I"/>
    <property type="match status" value="1"/>
</dbReference>
<dbReference type="PANTHER" id="PTHR42894:SF1">
    <property type="entry name" value="N-(5'-PHOSPHORIBOSYL)ANTHRANILATE ISOMERASE"/>
    <property type="match status" value="1"/>
</dbReference>
<organism evidence="11 12">
    <name type="scientific">Fimbriimonas ginsengisoli Gsoil 348</name>
    <dbReference type="NCBI Taxonomy" id="661478"/>
    <lineage>
        <taxon>Bacteria</taxon>
        <taxon>Bacillati</taxon>
        <taxon>Armatimonadota</taxon>
        <taxon>Fimbriimonadia</taxon>
        <taxon>Fimbriimonadales</taxon>
        <taxon>Fimbriimonadaceae</taxon>
        <taxon>Fimbriimonas</taxon>
    </lineage>
</organism>
<dbReference type="RefSeq" id="WP_025228088.1">
    <property type="nucleotide sequence ID" value="NZ_CP007139.1"/>
</dbReference>
<sequence length="198" mass="21845">MTKVKICGLTRQQDAELALEFGADAVGFIHEPKSPRFVGEGEYKWIERLAPFAPKIAVFGRVDRPVPQGVFDLVQGVEWEIFPVPYPKRIHVLRLRNGQKADDLINQTVNASALMLDAYKEEAYGGTGHQVDWNLAAEIVQRAERRVILAGGLTPENVAEAIRRVRPYAVDVASGVESAPGVKDAAKLRDFIQAAKQA</sequence>
<dbReference type="InterPro" id="IPR011060">
    <property type="entry name" value="RibuloseP-bd_barrel"/>
</dbReference>
<dbReference type="eggNOG" id="COG0135">
    <property type="taxonomic scope" value="Bacteria"/>
</dbReference>
<dbReference type="GO" id="GO:0004640">
    <property type="term" value="F:phosphoribosylanthranilate isomerase activity"/>
    <property type="evidence" value="ECO:0007669"/>
    <property type="project" value="UniProtKB-UniRule"/>
</dbReference>
<proteinExistence type="inferred from homology"/>
<comment type="pathway">
    <text evidence="2 9">Amino-acid biosynthesis; L-tryptophan biosynthesis; L-tryptophan from chorismate: step 3/5.</text>
</comment>
<dbReference type="SUPFAM" id="SSF51366">
    <property type="entry name" value="Ribulose-phoshate binding barrel"/>
    <property type="match status" value="1"/>
</dbReference>
<dbReference type="InterPro" id="IPR044643">
    <property type="entry name" value="TrpF_fam"/>
</dbReference>
<dbReference type="STRING" id="661478.OP10G_4674"/>
<dbReference type="UniPathway" id="UPA00035">
    <property type="reaction ID" value="UER00042"/>
</dbReference>
<evidence type="ECO:0000256" key="8">
    <source>
        <dbReference type="ARBA" id="ARBA00023235"/>
    </source>
</evidence>
<accession>A0A068NXK9</accession>
<keyword evidence="6 9" id="KW-0822">Tryptophan biosynthesis</keyword>
<dbReference type="PANTHER" id="PTHR42894">
    <property type="entry name" value="N-(5'-PHOSPHORIBOSYL)ANTHRANILATE ISOMERASE"/>
    <property type="match status" value="1"/>
</dbReference>
<evidence type="ECO:0000256" key="7">
    <source>
        <dbReference type="ARBA" id="ARBA00023141"/>
    </source>
</evidence>
<evidence type="ECO:0000313" key="11">
    <source>
        <dbReference type="EMBL" id="AIE88042.1"/>
    </source>
</evidence>
<dbReference type="EC" id="5.3.1.24" evidence="3 9"/>
<dbReference type="EMBL" id="CP007139">
    <property type="protein sequence ID" value="AIE88042.1"/>
    <property type="molecule type" value="Genomic_DNA"/>
</dbReference>
<evidence type="ECO:0000256" key="5">
    <source>
        <dbReference type="ARBA" id="ARBA00022605"/>
    </source>
</evidence>
<evidence type="ECO:0000256" key="2">
    <source>
        <dbReference type="ARBA" id="ARBA00004664"/>
    </source>
</evidence>
<dbReference type="CDD" id="cd00405">
    <property type="entry name" value="PRAI"/>
    <property type="match status" value="1"/>
</dbReference>
<dbReference type="HAMAP" id="MF_00135">
    <property type="entry name" value="PRAI"/>
    <property type="match status" value="1"/>
</dbReference>
<dbReference type="AlphaFoldDB" id="A0A068NXK9"/>
<protein>
    <recommendedName>
        <fullName evidence="4 9">N-(5'-phosphoribosyl)anthranilate isomerase</fullName>
        <shortName evidence="9">PRAI</shortName>
        <ecNumber evidence="3 9">5.3.1.24</ecNumber>
    </recommendedName>
</protein>
<dbReference type="OrthoDB" id="9786954at2"/>
<evidence type="ECO:0000256" key="6">
    <source>
        <dbReference type="ARBA" id="ARBA00022822"/>
    </source>
</evidence>
<evidence type="ECO:0000256" key="1">
    <source>
        <dbReference type="ARBA" id="ARBA00001164"/>
    </source>
</evidence>
<reference evidence="11 12" key="1">
    <citation type="journal article" date="2014" name="PLoS ONE">
        <title>The first complete genome sequence of the class fimbriimonadia in the phylum armatimonadetes.</title>
        <authorList>
            <person name="Hu Z.Y."/>
            <person name="Wang Y.Z."/>
            <person name="Im W.T."/>
            <person name="Wang S.Y."/>
            <person name="Zhao G.P."/>
            <person name="Zheng H.J."/>
            <person name="Quan Z.X."/>
        </authorList>
    </citation>
    <scope>NUCLEOTIDE SEQUENCE [LARGE SCALE GENOMIC DNA]</scope>
    <source>
        <strain evidence="11">Gsoil 348</strain>
    </source>
</reference>
<evidence type="ECO:0000259" key="10">
    <source>
        <dbReference type="Pfam" id="PF00697"/>
    </source>
</evidence>
<gene>
    <name evidence="9" type="primary">trpF</name>
    <name evidence="11" type="ORF">OP10G_4674</name>
</gene>
<comment type="catalytic activity">
    <reaction evidence="1 9">
        <text>N-(5-phospho-beta-D-ribosyl)anthranilate = 1-(2-carboxyphenylamino)-1-deoxy-D-ribulose 5-phosphate</text>
        <dbReference type="Rhea" id="RHEA:21540"/>
        <dbReference type="ChEBI" id="CHEBI:18277"/>
        <dbReference type="ChEBI" id="CHEBI:58613"/>
        <dbReference type="EC" id="5.3.1.24"/>
    </reaction>
</comment>
<dbReference type="InterPro" id="IPR001240">
    <property type="entry name" value="PRAI_dom"/>
</dbReference>